<dbReference type="AlphaFoldDB" id="A0A165ZRK3"/>
<evidence type="ECO:0000313" key="2">
    <source>
        <dbReference type="Proteomes" id="UP000077266"/>
    </source>
</evidence>
<organism evidence="1 2">
    <name type="scientific">Exidia glandulosa HHB12029</name>
    <dbReference type="NCBI Taxonomy" id="1314781"/>
    <lineage>
        <taxon>Eukaryota</taxon>
        <taxon>Fungi</taxon>
        <taxon>Dikarya</taxon>
        <taxon>Basidiomycota</taxon>
        <taxon>Agaricomycotina</taxon>
        <taxon>Agaricomycetes</taxon>
        <taxon>Auriculariales</taxon>
        <taxon>Exidiaceae</taxon>
        <taxon>Exidia</taxon>
    </lineage>
</organism>
<evidence type="ECO:0000313" key="1">
    <source>
        <dbReference type="EMBL" id="KZV85229.1"/>
    </source>
</evidence>
<reference evidence="1 2" key="1">
    <citation type="journal article" date="2016" name="Mol. Biol. Evol.">
        <title>Comparative Genomics of Early-Diverging Mushroom-Forming Fungi Provides Insights into the Origins of Lignocellulose Decay Capabilities.</title>
        <authorList>
            <person name="Nagy L.G."/>
            <person name="Riley R."/>
            <person name="Tritt A."/>
            <person name="Adam C."/>
            <person name="Daum C."/>
            <person name="Floudas D."/>
            <person name="Sun H."/>
            <person name="Yadav J.S."/>
            <person name="Pangilinan J."/>
            <person name="Larsson K.H."/>
            <person name="Matsuura K."/>
            <person name="Barry K."/>
            <person name="Labutti K."/>
            <person name="Kuo R."/>
            <person name="Ohm R.A."/>
            <person name="Bhattacharya S.S."/>
            <person name="Shirouzu T."/>
            <person name="Yoshinaga Y."/>
            <person name="Martin F.M."/>
            <person name="Grigoriev I.V."/>
            <person name="Hibbett D.S."/>
        </authorList>
    </citation>
    <scope>NUCLEOTIDE SEQUENCE [LARGE SCALE GENOMIC DNA]</scope>
    <source>
        <strain evidence="1 2">HHB12029</strain>
    </source>
</reference>
<keyword evidence="2" id="KW-1185">Reference proteome</keyword>
<dbReference type="InParanoid" id="A0A165ZRK3"/>
<dbReference type="Proteomes" id="UP000077266">
    <property type="component" value="Unassembled WGS sequence"/>
</dbReference>
<sequence>MARTVRQGANSAWVVSHFSPDRGEEETKHGWYPDGSCAGVWRSAETRSAHGTRTCVVFAIRHSSRLVKVVDIPTGDEFIVGSPCKVPGRVNALSPEESGAKTTGL</sequence>
<proteinExistence type="predicted"/>
<protein>
    <submittedName>
        <fullName evidence="1">Uncharacterized protein</fullName>
    </submittedName>
</protein>
<dbReference type="EMBL" id="KV426195">
    <property type="protein sequence ID" value="KZV85229.1"/>
    <property type="molecule type" value="Genomic_DNA"/>
</dbReference>
<name>A0A165ZRK3_EXIGL</name>
<accession>A0A165ZRK3</accession>
<gene>
    <name evidence="1" type="ORF">EXIGLDRAFT_262890</name>
</gene>